<dbReference type="AlphaFoldDB" id="A0A913X0Y8"/>
<evidence type="ECO:0000313" key="2">
    <source>
        <dbReference type="Proteomes" id="UP000887567"/>
    </source>
</evidence>
<dbReference type="RefSeq" id="XP_020897215.1">
    <property type="nucleotide sequence ID" value="XM_021041556.1"/>
</dbReference>
<organism evidence="1 2">
    <name type="scientific">Exaiptasia diaphana</name>
    <name type="common">Tropical sea anemone</name>
    <name type="synonym">Aiptasia pulchella</name>
    <dbReference type="NCBI Taxonomy" id="2652724"/>
    <lineage>
        <taxon>Eukaryota</taxon>
        <taxon>Metazoa</taxon>
        <taxon>Cnidaria</taxon>
        <taxon>Anthozoa</taxon>
        <taxon>Hexacorallia</taxon>
        <taxon>Actiniaria</taxon>
        <taxon>Aiptasiidae</taxon>
        <taxon>Exaiptasia</taxon>
    </lineage>
</organism>
<accession>A0A913X0Y8</accession>
<dbReference type="OrthoDB" id="5963110at2759"/>
<proteinExistence type="predicted"/>
<name>A0A913X0Y8_EXADI</name>
<reference evidence="1" key="1">
    <citation type="submission" date="2022-11" db="UniProtKB">
        <authorList>
            <consortium name="EnsemblMetazoa"/>
        </authorList>
    </citation>
    <scope>IDENTIFICATION</scope>
</reference>
<dbReference type="EnsemblMetazoa" id="XM_021041556.1">
    <property type="protein sequence ID" value="XP_020897215.1"/>
    <property type="gene ID" value="LOC110236076"/>
</dbReference>
<sequence>MSTSSSDSENDSDDSEFNYISNYVFEEENNAVTKAENSEETDEDDVYRDEPLADEKWLESYHAEKKKIEERDRELENRFIGHISINSWCKCGRCKSEYLQNSNEYVCCKEIDSCVDALANEEVLEDTQTLPACITNHPGFNTVCLDKWSLKTSAEKFRCRDRSKYKQRGSQ</sequence>
<dbReference type="Proteomes" id="UP000887567">
    <property type="component" value="Unplaced"/>
</dbReference>
<keyword evidence="2" id="KW-1185">Reference proteome</keyword>
<evidence type="ECO:0000313" key="1">
    <source>
        <dbReference type="EnsemblMetazoa" id="XP_020897215.1"/>
    </source>
</evidence>
<dbReference type="KEGG" id="epa:110236076"/>
<dbReference type="PANTHER" id="PTHR36981">
    <property type="entry name" value="ZGC:195170"/>
    <property type="match status" value="1"/>
</dbReference>
<dbReference type="GeneID" id="110236076"/>
<dbReference type="PANTHER" id="PTHR36981:SF1">
    <property type="entry name" value="P2X PURINORECEPTOR 7 INTRACELLULAR DOMAIN-CONTAINING PROTEIN"/>
    <property type="match status" value="1"/>
</dbReference>
<protein>
    <submittedName>
        <fullName evidence="1">Uncharacterized protein</fullName>
    </submittedName>
</protein>